<name>A0A255GL86_9ACTN</name>
<dbReference type="InterPro" id="IPR012495">
    <property type="entry name" value="TadE-like_dom"/>
</dbReference>
<accession>A0A255GL86</accession>
<dbReference type="EMBL" id="NMVQ01000047">
    <property type="protein sequence ID" value="OYO16598.1"/>
    <property type="molecule type" value="Genomic_DNA"/>
</dbReference>
<gene>
    <name evidence="3" type="ORF">CGZ93_17715</name>
</gene>
<evidence type="ECO:0000259" key="2">
    <source>
        <dbReference type="Pfam" id="PF07811"/>
    </source>
</evidence>
<comment type="caution">
    <text evidence="3">The sequence shown here is derived from an EMBL/GenBank/DDBJ whole genome shotgun (WGS) entry which is preliminary data.</text>
</comment>
<keyword evidence="1" id="KW-0472">Membrane</keyword>
<dbReference type="Proteomes" id="UP000216311">
    <property type="component" value="Unassembled WGS sequence"/>
</dbReference>
<evidence type="ECO:0000313" key="4">
    <source>
        <dbReference type="Proteomes" id="UP000216311"/>
    </source>
</evidence>
<sequence>MRVSATHAARDERGLSESVQWAVITPVLLLTLLGGLQAGLWWHGRNTVLQAAAAAAEAESALGAGHGAGHSAATAVANAGGLSEVSVTVRRGAGRVDVDVSGRVPLLVDLGMSAVTERASAPLEHR</sequence>
<evidence type="ECO:0000313" key="3">
    <source>
        <dbReference type="EMBL" id="OYO16598.1"/>
    </source>
</evidence>
<keyword evidence="1" id="KW-1133">Transmembrane helix</keyword>
<evidence type="ECO:0000256" key="1">
    <source>
        <dbReference type="SAM" id="Phobius"/>
    </source>
</evidence>
<proteinExistence type="predicted"/>
<feature type="domain" description="TadE-like" evidence="2">
    <location>
        <begin position="18"/>
        <end position="56"/>
    </location>
</feature>
<feature type="transmembrane region" description="Helical" evidence="1">
    <location>
        <begin position="21"/>
        <end position="42"/>
    </location>
</feature>
<organism evidence="3 4">
    <name type="scientific">Enemella dayhoffiae</name>
    <dbReference type="NCBI Taxonomy" id="2016507"/>
    <lineage>
        <taxon>Bacteria</taxon>
        <taxon>Bacillati</taxon>
        <taxon>Actinomycetota</taxon>
        <taxon>Actinomycetes</taxon>
        <taxon>Propionibacteriales</taxon>
        <taxon>Propionibacteriaceae</taxon>
        <taxon>Enemella</taxon>
    </lineage>
</organism>
<dbReference type="AlphaFoldDB" id="A0A255GL86"/>
<keyword evidence="1" id="KW-0812">Transmembrane</keyword>
<protein>
    <recommendedName>
        <fullName evidence="2">TadE-like domain-containing protein</fullName>
    </recommendedName>
</protein>
<reference evidence="3 4" key="1">
    <citation type="submission" date="2017-07" db="EMBL/GenBank/DDBJ databases">
        <title>Draft whole genome sequences of clinical Proprionibacteriaceae strains.</title>
        <authorList>
            <person name="Bernier A.-M."/>
            <person name="Bernard K."/>
            <person name="Domingo M.-C."/>
        </authorList>
    </citation>
    <scope>NUCLEOTIDE SEQUENCE [LARGE SCALE GENOMIC DNA]</scope>
    <source>
        <strain evidence="3 4">NML 130396</strain>
    </source>
</reference>
<keyword evidence="4" id="KW-1185">Reference proteome</keyword>
<dbReference type="Pfam" id="PF07811">
    <property type="entry name" value="TadE"/>
    <property type="match status" value="1"/>
</dbReference>
<dbReference type="RefSeq" id="WP_094365485.1">
    <property type="nucleotide sequence ID" value="NZ_NMVQ01000047.1"/>
</dbReference>